<organism evidence="4 5">
    <name type="scientific">Sciurus carolinensis</name>
    <name type="common">Eastern gray squirrel</name>
    <dbReference type="NCBI Taxonomy" id="30640"/>
    <lineage>
        <taxon>Eukaryota</taxon>
        <taxon>Metazoa</taxon>
        <taxon>Chordata</taxon>
        <taxon>Craniata</taxon>
        <taxon>Vertebrata</taxon>
        <taxon>Euteleostomi</taxon>
        <taxon>Mammalia</taxon>
        <taxon>Eutheria</taxon>
        <taxon>Euarchontoglires</taxon>
        <taxon>Glires</taxon>
        <taxon>Rodentia</taxon>
        <taxon>Sciuromorpha</taxon>
        <taxon>Sciuridae</taxon>
        <taxon>Sciurinae</taxon>
        <taxon>Sciurini</taxon>
        <taxon>Sciurus</taxon>
    </lineage>
</organism>
<keyword evidence="3" id="KW-0472">Membrane</keyword>
<comment type="caution">
    <text evidence="4">The sequence shown here is derived from an EMBL/GenBank/DDBJ whole genome shotgun (WGS) entry which is preliminary data.</text>
</comment>
<dbReference type="Proteomes" id="UP001166674">
    <property type="component" value="Unassembled WGS sequence"/>
</dbReference>
<feature type="transmembrane region" description="Helical" evidence="3">
    <location>
        <begin position="54"/>
        <end position="72"/>
    </location>
</feature>
<reference evidence="4" key="1">
    <citation type="submission" date="2020-03" db="EMBL/GenBank/DDBJ databases">
        <title>Studies in the Genomics of Life Span.</title>
        <authorList>
            <person name="Glass D."/>
        </authorList>
    </citation>
    <scope>NUCLEOTIDE SEQUENCE</scope>
    <source>
        <strain evidence="4">SUZIE</strain>
        <tissue evidence="4">Muscle</tissue>
    </source>
</reference>
<evidence type="ECO:0000313" key="4">
    <source>
        <dbReference type="EMBL" id="MBZ3882316.1"/>
    </source>
</evidence>
<protein>
    <submittedName>
        <fullName evidence="4">Olfactory receptor 5M1</fullName>
    </submittedName>
</protein>
<keyword evidence="4" id="KW-0675">Receptor</keyword>
<keyword evidence="2" id="KW-0552">Olfaction</keyword>
<keyword evidence="5" id="KW-1185">Reference proteome</keyword>
<dbReference type="SUPFAM" id="SSF81321">
    <property type="entry name" value="Family A G protein-coupled receptor-like"/>
    <property type="match status" value="1"/>
</dbReference>
<dbReference type="AlphaFoldDB" id="A0AA41T2N9"/>
<name>A0AA41T2N9_SCICA</name>
<dbReference type="GO" id="GO:0007608">
    <property type="term" value="P:sensory perception of smell"/>
    <property type="evidence" value="ECO:0007669"/>
    <property type="project" value="UniProtKB-KW"/>
</dbReference>
<keyword evidence="1" id="KW-0716">Sensory transduction</keyword>
<evidence type="ECO:0000256" key="2">
    <source>
        <dbReference type="ARBA" id="ARBA00022725"/>
    </source>
</evidence>
<dbReference type="PANTHER" id="PTHR48018">
    <property type="entry name" value="OLFACTORY RECEPTOR"/>
    <property type="match status" value="1"/>
</dbReference>
<dbReference type="EMBL" id="JAATJV010381284">
    <property type="protein sequence ID" value="MBZ3882316.1"/>
    <property type="molecule type" value="Genomic_DNA"/>
</dbReference>
<feature type="transmembrane region" description="Helical" evidence="3">
    <location>
        <begin position="20"/>
        <end position="42"/>
    </location>
</feature>
<keyword evidence="3" id="KW-1133">Transmembrane helix</keyword>
<keyword evidence="3" id="KW-0812">Transmembrane</keyword>
<evidence type="ECO:0000256" key="3">
    <source>
        <dbReference type="SAM" id="Phobius"/>
    </source>
</evidence>
<evidence type="ECO:0000313" key="5">
    <source>
        <dbReference type="Proteomes" id="UP001166674"/>
    </source>
</evidence>
<proteinExistence type="predicted"/>
<evidence type="ECO:0000256" key="1">
    <source>
        <dbReference type="ARBA" id="ARBA00022606"/>
    </source>
</evidence>
<accession>A0AA41T2N9</accession>
<gene>
    <name evidence="4" type="ORF">SUZIE_167330</name>
</gene>
<sequence length="103" mass="11238">MAVGENVSTVTEFLLLGFPVPFLLFLGIYLLALAGYLGLVLLTGMDSHLQSPVLFLLGNLSFVAISDASSVAPKMLWNFFREQKTTAFVRCSSVSLLHWDGRG</sequence>